<evidence type="ECO:0000256" key="2">
    <source>
        <dbReference type="ARBA" id="ARBA00022679"/>
    </source>
</evidence>
<feature type="domain" description="Aspartate/glutamate/uridylate kinase" evidence="6">
    <location>
        <begin position="49"/>
        <end position="159"/>
    </location>
</feature>
<dbReference type="GO" id="GO:0019287">
    <property type="term" value="P:isopentenyl diphosphate biosynthetic process, mevalonate pathway"/>
    <property type="evidence" value="ECO:0007669"/>
    <property type="project" value="TreeGrafter"/>
</dbReference>
<dbReference type="InterPro" id="IPR016162">
    <property type="entry name" value="Ald_DH_N"/>
</dbReference>
<keyword evidence="3" id="KW-0547">Nucleotide-binding</keyword>
<gene>
    <name evidence="7" type="ORF">Ahy_A09g044055</name>
</gene>
<evidence type="ECO:0000259" key="6">
    <source>
        <dbReference type="Pfam" id="PF00696"/>
    </source>
</evidence>
<dbReference type="GO" id="GO:0016491">
    <property type="term" value="F:oxidoreductase activity"/>
    <property type="evidence" value="ECO:0007669"/>
    <property type="project" value="InterPro"/>
</dbReference>
<comment type="caution">
    <text evidence="7">The sequence shown here is derived from an EMBL/GenBank/DDBJ whole genome shotgun (WGS) entry which is preliminary data.</text>
</comment>
<dbReference type="GO" id="GO:0004631">
    <property type="term" value="F:phosphomevalonate kinase activity"/>
    <property type="evidence" value="ECO:0007669"/>
    <property type="project" value="TreeGrafter"/>
</dbReference>
<dbReference type="STRING" id="3818.A0A445BJH0"/>
<keyword evidence="8" id="KW-1185">Reference proteome</keyword>
<evidence type="ECO:0000313" key="8">
    <source>
        <dbReference type="Proteomes" id="UP000289738"/>
    </source>
</evidence>
<keyword evidence="4" id="KW-0418">Kinase</keyword>
<accession>A0A445BJH0</accession>
<dbReference type="Gene3D" id="3.40.1160.10">
    <property type="entry name" value="Acetylglutamate kinase-like"/>
    <property type="match status" value="1"/>
</dbReference>
<sequence>MCKFSLHGKDEPSDTYGINKWKCTCAFQGNQSYSIANCSKSYGCRSGFRKQLSDTVNSLLDLRVIPIFNENDAVSTRKAPYEDSSGIFWDNDNLAGLLALELKADLLVLLSDVEGLYSGPPSDPKSKLIHTYVKEKNQGEITFGDKSRLGRGGMTAKLADKLILEKISCPLGVLLVIFESRLDALVQVAAQALPAPKVIRDILNGNWDHERTEFSLPPLMTLLLGEPGTGGSYMPSMVGAVKKWQKFDPQKFLDTWRRLSEANSQLEIQLNFLSKLAKEQWDAYKSVIDSCSKLRSEKLIEQASEPNKEAVIKALLGAKEAMLGIRYHMRLMGEAAGVPIEPESQTKLLDVTLNLEGVLLAGVPGAGAGGFDAVFAVTLGDSSSNVTKTWSSLNVLALLVKEDPCGVSLESVDPRTNKITSAVSSIHIE</sequence>
<dbReference type="Gene3D" id="3.40.605.10">
    <property type="entry name" value="Aldehyde Dehydrogenase, Chain A, domain 1"/>
    <property type="match status" value="1"/>
</dbReference>
<dbReference type="EMBL" id="SDMP01000009">
    <property type="protein sequence ID" value="RYR38827.1"/>
    <property type="molecule type" value="Genomic_DNA"/>
</dbReference>
<reference evidence="7 8" key="1">
    <citation type="submission" date="2019-01" db="EMBL/GenBank/DDBJ databases">
        <title>Sequencing of cultivated peanut Arachis hypogaea provides insights into genome evolution and oil improvement.</title>
        <authorList>
            <person name="Chen X."/>
        </authorList>
    </citation>
    <scope>NUCLEOTIDE SEQUENCE [LARGE SCALE GENOMIC DNA]</scope>
    <source>
        <strain evidence="8">cv. Fuhuasheng</strain>
        <tissue evidence="7">Leaves</tissue>
    </source>
</reference>
<dbReference type="Pfam" id="PF00696">
    <property type="entry name" value="AA_kinase"/>
    <property type="match status" value="1"/>
</dbReference>
<name>A0A445BJH0_ARAHY</name>
<proteinExistence type="predicted"/>
<dbReference type="InterPro" id="IPR035102">
    <property type="entry name" value="Phosphomevalonate_kinase"/>
</dbReference>
<comment type="pathway">
    <text evidence="1">Isoprenoid biosynthesis; isopentenyl diphosphate biosynthesis via mevalonate pathway.</text>
</comment>
<dbReference type="InterPro" id="IPR001048">
    <property type="entry name" value="Asp/Glu/Uridylate_kinase"/>
</dbReference>
<dbReference type="PANTHER" id="PTHR31814">
    <property type="match status" value="1"/>
</dbReference>
<dbReference type="AlphaFoldDB" id="A0A445BJH0"/>
<evidence type="ECO:0000256" key="5">
    <source>
        <dbReference type="ARBA" id="ARBA00022840"/>
    </source>
</evidence>
<evidence type="ECO:0000256" key="4">
    <source>
        <dbReference type="ARBA" id="ARBA00022777"/>
    </source>
</evidence>
<dbReference type="GO" id="GO:0010142">
    <property type="term" value="P:farnesyl diphosphate biosynthetic process, mevalonate pathway"/>
    <property type="evidence" value="ECO:0007669"/>
    <property type="project" value="TreeGrafter"/>
</dbReference>
<evidence type="ECO:0000256" key="1">
    <source>
        <dbReference type="ARBA" id="ARBA00005092"/>
    </source>
</evidence>
<dbReference type="Proteomes" id="UP000289738">
    <property type="component" value="Chromosome A09"/>
</dbReference>
<evidence type="ECO:0000313" key="7">
    <source>
        <dbReference type="EMBL" id="RYR38827.1"/>
    </source>
</evidence>
<dbReference type="GO" id="GO:0005524">
    <property type="term" value="F:ATP binding"/>
    <property type="evidence" value="ECO:0007669"/>
    <property type="project" value="UniProtKB-KW"/>
</dbReference>
<dbReference type="GO" id="GO:0009084">
    <property type="term" value="P:glutamine family amino acid biosynthetic process"/>
    <property type="evidence" value="ECO:0007669"/>
    <property type="project" value="UniProtKB-ARBA"/>
</dbReference>
<protein>
    <recommendedName>
        <fullName evidence="6">Aspartate/glutamate/uridylate kinase domain-containing protein</fullName>
    </recommendedName>
</protein>
<dbReference type="InterPro" id="IPR001057">
    <property type="entry name" value="Glu/AcGlu_kinase"/>
</dbReference>
<keyword evidence="2" id="KW-0808">Transferase</keyword>
<organism evidence="7 8">
    <name type="scientific">Arachis hypogaea</name>
    <name type="common">Peanut</name>
    <dbReference type="NCBI Taxonomy" id="3818"/>
    <lineage>
        <taxon>Eukaryota</taxon>
        <taxon>Viridiplantae</taxon>
        <taxon>Streptophyta</taxon>
        <taxon>Embryophyta</taxon>
        <taxon>Tracheophyta</taxon>
        <taxon>Spermatophyta</taxon>
        <taxon>Magnoliopsida</taxon>
        <taxon>eudicotyledons</taxon>
        <taxon>Gunneridae</taxon>
        <taxon>Pentapetalae</taxon>
        <taxon>rosids</taxon>
        <taxon>fabids</taxon>
        <taxon>Fabales</taxon>
        <taxon>Fabaceae</taxon>
        <taxon>Papilionoideae</taxon>
        <taxon>50 kb inversion clade</taxon>
        <taxon>dalbergioids sensu lato</taxon>
        <taxon>Dalbergieae</taxon>
        <taxon>Pterocarpus clade</taxon>
        <taxon>Arachis</taxon>
    </lineage>
</organism>
<dbReference type="GO" id="GO:0005777">
    <property type="term" value="C:peroxisome"/>
    <property type="evidence" value="ECO:0007669"/>
    <property type="project" value="TreeGrafter"/>
</dbReference>
<dbReference type="InterPro" id="IPR036393">
    <property type="entry name" value="AceGlu_kinase-like_sf"/>
</dbReference>
<dbReference type="PANTHER" id="PTHR31814:SF2">
    <property type="entry name" value="PHOSPHOMEVALONATE KINASE"/>
    <property type="match status" value="1"/>
</dbReference>
<evidence type="ECO:0000256" key="3">
    <source>
        <dbReference type="ARBA" id="ARBA00022741"/>
    </source>
</evidence>
<dbReference type="SUPFAM" id="SSF53633">
    <property type="entry name" value="Carbamate kinase-like"/>
    <property type="match status" value="1"/>
</dbReference>
<dbReference type="PRINTS" id="PR00474">
    <property type="entry name" value="GLU5KINASE"/>
</dbReference>
<keyword evidence="5" id="KW-0067">ATP-binding</keyword>